<dbReference type="AlphaFoldDB" id="A0A917FHM7"/>
<proteinExistence type="predicted"/>
<reference evidence="1" key="1">
    <citation type="journal article" date="2014" name="Int. J. Syst. Evol. Microbiol.">
        <title>Complete genome sequence of Corynebacterium casei LMG S-19264T (=DSM 44701T), isolated from a smear-ripened cheese.</title>
        <authorList>
            <consortium name="US DOE Joint Genome Institute (JGI-PGF)"/>
            <person name="Walter F."/>
            <person name="Albersmeier A."/>
            <person name="Kalinowski J."/>
            <person name="Ruckert C."/>
        </authorList>
    </citation>
    <scope>NUCLEOTIDE SEQUENCE</scope>
    <source>
        <strain evidence="1">CCM 7897</strain>
    </source>
</reference>
<evidence type="ECO:0000313" key="2">
    <source>
        <dbReference type="Proteomes" id="UP000606044"/>
    </source>
</evidence>
<gene>
    <name evidence="1" type="ORF">GCM10007301_51830</name>
</gene>
<organism evidence="1 2">
    <name type="scientific">Azorhizobium oxalatiphilum</name>
    <dbReference type="NCBI Taxonomy" id="980631"/>
    <lineage>
        <taxon>Bacteria</taxon>
        <taxon>Pseudomonadati</taxon>
        <taxon>Pseudomonadota</taxon>
        <taxon>Alphaproteobacteria</taxon>
        <taxon>Hyphomicrobiales</taxon>
        <taxon>Xanthobacteraceae</taxon>
        <taxon>Azorhizobium</taxon>
    </lineage>
</organism>
<comment type="caution">
    <text evidence="1">The sequence shown here is derived from an EMBL/GenBank/DDBJ whole genome shotgun (WGS) entry which is preliminary data.</text>
</comment>
<sequence>MPPPPGVVGGERPALRPSFLRLRTVARPARTRFGKDAVIRAQVRALARALGRQAKIDPIDADGIGNFADATPPRVRPLA</sequence>
<evidence type="ECO:0000313" key="1">
    <source>
        <dbReference type="EMBL" id="GGF85566.1"/>
    </source>
</evidence>
<dbReference type="EMBL" id="BMCT01000010">
    <property type="protein sequence ID" value="GGF85566.1"/>
    <property type="molecule type" value="Genomic_DNA"/>
</dbReference>
<keyword evidence="2" id="KW-1185">Reference proteome</keyword>
<protein>
    <submittedName>
        <fullName evidence="1">Uncharacterized protein</fullName>
    </submittedName>
</protein>
<accession>A0A917FHM7</accession>
<reference evidence="1" key="2">
    <citation type="submission" date="2020-09" db="EMBL/GenBank/DDBJ databases">
        <authorList>
            <person name="Sun Q."/>
            <person name="Sedlacek I."/>
        </authorList>
    </citation>
    <scope>NUCLEOTIDE SEQUENCE</scope>
    <source>
        <strain evidence="1">CCM 7897</strain>
    </source>
</reference>
<name>A0A917FHM7_9HYPH</name>
<dbReference type="Proteomes" id="UP000606044">
    <property type="component" value="Unassembled WGS sequence"/>
</dbReference>